<reference evidence="1" key="1">
    <citation type="journal article" date="2019" name="bioRxiv">
        <title>The Genome of the Zebra Mussel, Dreissena polymorpha: A Resource for Invasive Species Research.</title>
        <authorList>
            <person name="McCartney M.A."/>
            <person name="Auch B."/>
            <person name="Kono T."/>
            <person name="Mallez S."/>
            <person name="Zhang Y."/>
            <person name="Obille A."/>
            <person name="Becker A."/>
            <person name="Abrahante J.E."/>
            <person name="Garbe J."/>
            <person name="Badalamenti J.P."/>
            <person name="Herman A."/>
            <person name="Mangelson H."/>
            <person name="Liachko I."/>
            <person name="Sullivan S."/>
            <person name="Sone E.D."/>
            <person name="Koren S."/>
            <person name="Silverstein K.A.T."/>
            <person name="Beckman K.B."/>
            <person name="Gohl D.M."/>
        </authorList>
    </citation>
    <scope>NUCLEOTIDE SEQUENCE</scope>
    <source>
        <strain evidence="1">Duluth1</strain>
        <tissue evidence="1">Whole animal</tissue>
    </source>
</reference>
<name>A0A9D4KHE5_DREPO</name>
<evidence type="ECO:0000313" key="2">
    <source>
        <dbReference type="Proteomes" id="UP000828390"/>
    </source>
</evidence>
<sequence length="64" mass="7540">MTELSPEYIFIRQEPDGLPRVLAFMMEDMHNSLPILWFLPEGKLPQNIDPHVIIQKSQQVQTMF</sequence>
<dbReference type="Proteomes" id="UP000828390">
    <property type="component" value="Unassembled WGS sequence"/>
</dbReference>
<gene>
    <name evidence="1" type="ORF">DPMN_112910</name>
</gene>
<organism evidence="1 2">
    <name type="scientific">Dreissena polymorpha</name>
    <name type="common">Zebra mussel</name>
    <name type="synonym">Mytilus polymorpha</name>
    <dbReference type="NCBI Taxonomy" id="45954"/>
    <lineage>
        <taxon>Eukaryota</taxon>
        <taxon>Metazoa</taxon>
        <taxon>Spiralia</taxon>
        <taxon>Lophotrochozoa</taxon>
        <taxon>Mollusca</taxon>
        <taxon>Bivalvia</taxon>
        <taxon>Autobranchia</taxon>
        <taxon>Heteroconchia</taxon>
        <taxon>Euheterodonta</taxon>
        <taxon>Imparidentia</taxon>
        <taxon>Neoheterodontei</taxon>
        <taxon>Myida</taxon>
        <taxon>Dreissenoidea</taxon>
        <taxon>Dreissenidae</taxon>
        <taxon>Dreissena</taxon>
    </lineage>
</organism>
<comment type="caution">
    <text evidence="1">The sequence shown here is derived from an EMBL/GenBank/DDBJ whole genome shotgun (WGS) entry which is preliminary data.</text>
</comment>
<accession>A0A9D4KHE5</accession>
<reference evidence="1" key="2">
    <citation type="submission" date="2020-11" db="EMBL/GenBank/DDBJ databases">
        <authorList>
            <person name="McCartney M.A."/>
            <person name="Auch B."/>
            <person name="Kono T."/>
            <person name="Mallez S."/>
            <person name="Becker A."/>
            <person name="Gohl D.M."/>
            <person name="Silverstein K.A.T."/>
            <person name="Koren S."/>
            <person name="Bechman K.B."/>
            <person name="Herman A."/>
            <person name="Abrahante J.E."/>
            <person name="Garbe J."/>
        </authorList>
    </citation>
    <scope>NUCLEOTIDE SEQUENCE</scope>
    <source>
        <strain evidence="1">Duluth1</strain>
        <tissue evidence="1">Whole animal</tissue>
    </source>
</reference>
<proteinExistence type="predicted"/>
<evidence type="ECO:0000313" key="1">
    <source>
        <dbReference type="EMBL" id="KAH3839479.1"/>
    </source>
</evidence>
<protein>
    <submittedName>
        <fullName evidence="1">Uncharacterized protein</fullName>
    </submittedName>
</protein>
<dbReference type="AlphaFoldDB" id="A0A9D4KHE5"/>
<keyword evidence="2" id="KW-1185">Reference proteome</keyword>
<dbReference type="EMBL" id="JAIWYP010000004">
    <property type="protein sequence ID" value="KAH3839479.1"/>
    <property type="molecule type" value="Genomic_DNA"/>
</dbReference>